<dbReference type="InterPro" id="IPR006668">
    <property type="entry name" value="Mg_transptr_MgtE_intracell_dom"/>
</dbReference>
<keyword evidence="1" id="KW-0175">Coiled coil</keyword>
<accession>A0ABT7MLP0</accession>
<dbReference type="EMBL" id="JASWER010000001">
    <property type="protein sequence ID" value="MDL5375871.1"/>
    <property type="molecule type" value="Genomic_DNA"/>
</dbReference>
<evidence type="ECO:0000256" key="1">
    <source>
        <dbReference type="SAM" id="Coils"/>
    </source>
</evidence>
<feature type="domain" description="Magnesium transporter MgtE intracellular" evidence="3">
    <location>
        <begin position="126"/>
        <end position="186"/>
    </location>
</feature>
<dbReference type="InterPro" id="IPR038076">
    <property type="entry name" value="MgtE_N_sf"/>
</dbReference>
<evidence type="ECO:0000313" key="4">
    <source>
        <dbReference type="EMBL" id="MDL5375871.1"/>
    </source>
</evidence>
<dbReference type="Pfam" id="PF03448">
    <property type="entry name" value="MgtE_N"/>
    <property type="match status" value="1"/>
</dbReference>
<feature type="transmembrane region" description="Helical" evidence="2">
    <location>
        <begin position="12"/>
        <end position="36"/>
    </location>
</feature>
<sequence length="186" mass="20455">MEKDNTKRGRQLLVALVLVPAIFLLVGGIVVMNYAMDRPLLSVPFLETGSKQEPEEKVKTNVNVTGVDTDAANRLKVANAEIEKLRADNAELTNEVKARQEEVSKLIQERDRLVAELATASAVEEETSDVSRVYEEMSAKQAAAIMNELESPQVANLLKELSPKQQADILGRMDAQQAAVVTQLLQ</sequence>
<protein>
    <recommendedName>
        <fullName evidence="3">Magnesium transporter MgtE intracellular domain-containing protein</fullName>
    </recommendedName>
</protein>
<feature type="coiled-coil region" evidence="1">
    <location>
        <begin position="75"/>
        <end position="116"/>
    </location>
</feature>
<evidence type="ECO:0000313" key="5">
    <source>
        <dbReference type="Proteomes" id="UP001230807"/>
    </source>
</evidence>
<dbReference type="SUPFAM" id="SSF158791">
    <property type="entry name" value="MgtE N-terminal domain-like"/>
    <property type="match status" value="1"/>
</dbReference>
<keyword evidence="5" id="KW-1185">Reference proteome</keyword>
<organism evidence="4 5">
    <name type="scientific">Exiguobacterium mexicanum</name>
    <dbReference type="NCBI Taxonomy" id="340146"/>
    <lineage>
        <taxon>Bacteria</taxon>
        <taxon>Bacillati</taxon>
        <taxon>Bacillota</taxon>
        <taxon>Bacilli</taxon>
        <taxon>Bacillales</taxon>
        <taxon>Bacillales Family XII. Incertae Sedis</taxon>
        <taxon>Exiguobacterium</taxon>
    </lineage>
</organism>
<keyword evidence="2" id="KW-1133">Transmembrane helix</keyword>
<dbReference type="Proteomes" id="UP001230807">
    <property type="component" value="Unassembled WGS sequence"/>
</dbReference>
<comment type="caution">
    <text evidence="4">The sequence shown here is derived from an EMBL/GenBank/DDBJ whole genome shotgun (WGS) entry which is preliminary data.</text>
</comment>
<keyword evidence="2" id="KW-0472">Membrane</keyword>
<evidence type="ECO:0000256" key="2">
    <source>
        <dbReference type="SAM" id="Phobius"/>
    </source>
</evidence>
<keyword evidence="2" id="KW-0812">Transmembrane</keyword>
<name>A0ABT7MLP0_9BACL</name>
<dbReference type="RefSeq" id="WP_021067123.1">
    <property type="nucleotide sequence ID" value="NZ_CP183077.1"/>
</dbReference>
<reference evidence="4 5" key="1">
    <citation type="submission" date="2023-06" db="EMBL/GenBank/DDBJ databases">
        <title>Influencing factors and mechanism of Cr(VI) reduction by facultative anaerobic Exiguobacterium sp. PY14.</title>
        <authorList>
            <person name="Zou L."/>
        </authorList>
    </citation>
    <scope>NUCLEOTIDE SEQUENCE [LARGE SCALE GENOMIC DNA]</scope>
    <source>
        <strain evidence="4 5">PY14</strain>
    </source>
</reference>
<gene>
    <name evidence="4" type="ORF">QR695_02485</name>
</gene>
<dbReference type="Gene3D" id="1.25.60.10">
    <property type="entry name" value="MgtE N-terminal domain-like"/>
    <property type="match status" value="1"/>
</dbReference>
<evidence type="ECO:0000259" key="3">
    <source>
        <dbReference type="Pfam" id="PF03448"/>
    </source>
</evidence>
<proteinExistence type="predicted"/>